<dbReference type="PANTHER" id="PTHR24159">
    <property type="match status" value="1"/>
</dbReference>
<dbReference type="EMBL" id="JAPFFF010000017">
    <property type="protein sequence ID" value="KAK8863518.1"/>
    <property type="molecule type" value="Genomic_DNA"/>
</dbReference>
<dbReference type="Proteomes" id="UP001470230">
    <property type="component" value="Unassembled WGS sequence"/>
</dbReference>
<keyword evidence="2" id="KW-1185">Reference proteome</keyword>
<reference evidence="1 2" key="1">
    <citation type="submission" date="2024-04" db="EMBL/GenBank/DDBJ databases">
        <title>Tritrichomonas musculus Genome.</title>
        <authorList>
            <person name="Alves-Ferreira E."/>
            <person name="Grigg M."/>
            <person name="Lorenzi H."/>
            <person name="Galac M."/>
        </authorList>
    </citation>
    <scope>NUCLEOTIDE SEQUENCE [LARGE SCALE GENOMIC DNA]</scope>
    <source>
        <strain evidence="1 2">EAF2021</strain>
    </source>
</reference>
<comment type="caution">
    <text evidence="1">The sequence shown here is derived from an EMBL/GenBank/DDBJ whole genome shotgun (WGS) entry which is preliminary data.</text>
</comment>
<dbReference type="InterPro" id="IPR036770">
    <property type="entry name" value="Ankyrin_rpt-contain_sf"/>
</dbReference>
<sequence>MNLQSLLNQNKTNYRNLLDFLEENTDEIYSQSINTFFDDLRIRNDIHDIRLFLKTLLKISNNHHRNPNFFNKVEQILVFLKNNIHEFSNSEIFNIFHSNKRILLFLIKEEMLTIDEHIFNKIMTTKKYVDAKFPQYFLPEIKQFLNESWISEFEYKFKGWRLIKELKIEIPETFEENRIKGENESYICQLIRNDSIIEFIKYVNQNNYSLKSRIKPSIYETNLFLIKQQIFVHKNDDKFIEESENLPTLIEYAAFYGSIQIFQYLRLNGVYIGTNIEFYAIHSNNPEFIHILEANHVQFNEYCFYESIKCHHNDIANYIKENYLNEGCENSYDFIYSVFENYNFVFIENNCFNQDCFYLLSRYDYYQFVKFLMNDERIDINRKYILKCEN</sequence>
<gene>
    <name evidence="1" type="ORF">M9Y10_011204</name>
</gene>
<organism evidence="1 2">
    <name type="scientific">Tritrichomonas musculus</name>
    <dbReference type="NCBI Taxonomy" id="1915356"/>
    <lineage>
        <taxon>Eukaryota</taxon>
        <taxon>Metamonada</taxon>
        <taxon>Parabasalia</taxon>
        <taxon>Tritrichomonadida</taxon>
        <taxon>Tritrichomonadidae</taxon>
        <taxon>Tritrichomonas</taxon>
    </lineage>
</organism>
<proteinExistence type="predicted"/>
<evidence type="ECO:0000313" key="2">
    <source>
        <dbReference type="Proteomes" id="UP001470230"/>
    </source>
</evidence>
<evidence type="ECO:0008006" key="3">
    <source>
        <dbReference type="Google" id="ProtNLM"/>
    </source>
</evidence>
<evidence type="ECO:0000313" key="1">
    <source>
        <dbReference type="EMBL" id="KAK8863518.1"/>
    </source>
</evidence>
<dbReference type="SUPFAM" id="SSF48403">
    <property type="entry name" value="Ankyrin repeat"/>
    <property type="match status" value="1"/>
</dbReference>
<protein>
    <recommendedName>
        <fullName evidence="3">DUF3447 domain-containing protein</fullName>
    </recommendedName>
</protein>
<name>A0ABR2IK55_9EUKA</name>
<accession>A0ABR2IK55</accession>
<dbReference type="PANTHER" id="PTHR24159:SF5">
    <property type="entry name" value="ANK_REP_REGION DOMAIN-CONTAINING PROTEIN"/>
    <property type="match status" value="1"/>
</dbReference>